<dbReference type="RefSeq" id="WP_341598413.1">
    <property type="nucleotide sequence ID" value="NZ_JBAKAZ010000048.1"/>
</dbReference>
<evidence type="ECO:0000256" key="10">
    <source>
        <dbReference type="ARBA" id="ARBA00023136"/>
    </source>
</evidence>
<feature type="transmembrane region" description="Helical" evidence="12">
    <location>
        <begin position="167"/>
        <end position="185"/>
    </location>
</feature>
<keyword evidence="2 12" id="KW-1003">Cell membrane</keyword>
<comment type="subcellular location">
    <subcellularLocation>
        <location evidence="12">Cell inner membrane</location>
        <topology evidence="12">Multi-pass membrane protein</topology>
    </subcellularLocation>
    <subcellularLocation>
        <location evidence="1">Cell membrane</location>
        <topology evidence="1">Multi-pass membrane protein</topology>
    </subcellularLocation>
</comment>
<keyword evidence="7 12" id="KW-0460">Magnesium</keyword>
<feature type="transmembrane region" description="Helical" evidence="12">
    <location>
        <begin position="191"/>
        <end position="213"/>
    </location>
</feature>
<dbReference type="EMBL" id="JBAKAZ010000048">
    <property type="protein sequence ID" value="MEL0630286.1"/>
    <property type="molecule type" value="Genomic_DNA"/>
</dbReference>
<comment type="cofactor">
    <cofactor evidence="12">
        <name>Mn(2+)</name>
        <dbReference type="ChEBI" id="CHEBI:29035"/>
    </cofactor>
</comment>
<feature type="transmembrane region" description="Helical" evidence="12">
    <location>
        <begin position="6"/>
        <end position="27"/>
    </location>
</feature>
<feature type="transmembrane region" description="Helical" evidence="12">
    <location>
        <begin position="75"/>
        <end position="94"/>
    </location>
</feature>
<dbReference type="HAMAP" id="MF_02030">
    <property type="entry name" value="WecA_Gammaproteo"/>
    <property type="match status" value="1"/>
</dbReference>
<organism evidence="13 14">
    <name type="scientific">Psychromonas aquatilis</name>
    <dbReference type="NCBI Taxonomy" id="2005072"/>
    <lineage>
        <taxon>Bacteria</taxon>
        <taxon>Pseudomonadati</taxon>
        <taxon>Pseudomonadota</taxon>
        <taxon>Gammaproteobacteria</taxon>
        <taxon>Alteromonadales</taxon>
        <taxon>Psychromonadaceae</taxon>
        <taxon>Psychromonas</taxon>
    </lineage>
</organism>
<protein>
    <recommendedName>
        <fullName evidence="12">Undecaprenyl-phosphate alpha-N-acetylglucosaminyl 1-phosphate transferase</fullName>
        <ecNumber evidence="12">2.7.8.33</ecNumber>
    </recommendedName>
    <alternativeName>
        <fullName evidence="12">UDP-GlcNAc:undecaprenyl-phosphate GlcNAc-1-phosphate transferase</fullName>
    </alternativeName>
    <alternativeName>
        <fullName evidence="12">Undecaprenyl-phosphate GlcNAc-1-phosphate transferase</fullName>
    </alternativeName>
</protein>
<sequence>MDGHFIINIFIDLLFLFAFSFSMLFLLRKVARHPRIGLVDNPDQRKNHQGAVPLVGGISTFLSITYFLYNNIALFPHSYLYLFCITVLVVIGALDDKFDISFKLRMAVQAILALYFIQVSGMQLTELGDLLGFGNIVLPDAIAKIVTVLGVLGAISAFNMVDGFDGLLGALASTSFIGLAILFSIADFEQYAYLCLVFIIAMLPYLLFNLGFLGRTRKVFMGDSGSMMIGFTIIFMLIFAVQSTPEKQTMRVVTALWLITLPLVDMTAIIYRRIRKGKSPFEADREHLHHIFDRIGFTPKQTLTTITCISLLCAMVGIVSEIYQVAEYIMFYFFIAFFIVYTVLLSHIWKVTKRIRSIARLKRIKKRIKQV</sequence>
<evidence type="ECO:0000313" key="14">
    <source>
        <dbReference type="Proteomes" id="UP001369082"/>
    </source>
</evidence>
<dbReference type="EC" id="2.7.8.33" evidence="12"/>
<dbReference type="Proteomes" id="UP001369082">
    <property type="component" value="Unassembled WGS sequence"/>
</dbReference>
<evidence type="ECO:0000256" key="11">
    <source>
        <dbReference type="ARBA" id="ARBA00023211"/>
    </source>
</evidence>
<dbReference type="CDD" id="cd06853">
    <property type="entry name" value="GT_WecA_like"/>
    <property type="match status" value="1"/>
</dbReference>
<dbReference type="Pfam" id="PF00953">
    <property type="entry name" value="Glycos_transf_4"/>
    <property type="match status" value="1"/>
</dbReference>
<comment type="pathway">
    <text evidence="12">Bacterial outer membrane biogenesis; LPS O-antigen biosynthesis.</text>
</comment>
<comment type="function">
    <text evidence="12">Catalyzes the transfer of the GlcNAc-1-phosphate moiety from UDP-GlcNAc onto the carrier lipid undecaprenyl phosphate (C55-P), yielding GlcNAc-pyrophosphoryl-undecaprenyl (GlcNAc-PP-C55).</text>
</comment>
<evidence type="ECO:0000256" key="6">
    <source>
        <dbReference type="ARBA" id="ARBA00022692"/>
    </source>
</evidence>
<evidence type="ECO:0000256" key="8">
    <source>
        <dbReference type="ARBA" id="ARBA00022985"/>
    </source>
</evidence>
<keyword evidence="14" id="KW-1185">Reference proteome</keyword>
<reference evidence="13 14" key="1">
    <citation type="submission" date="2024-02" db="EMBL/GenBank/DDBJ databases">
        <title>Bacteria isolated from the canopy kelp, Nereocystis luetkeana.</title>
        <authorList>
            <person name="Pfister C.A."/>
            <person name="Younker I.T."/>
            <person name="Light S.H."/>
        </authorList>
    </citation>
    <scope>NUCLEOTIDE SEQUENCE [LARGE SCALE GENOMIC DNA]</scope>
    <source>
        <strain evidence="13 14">TI.1.05</strain>
    </source>
</reference>
<feature type="transmembrane region" description="Helical" evidence="12">
    <location>
        <begin position="136"/>
        <end position="155"/>
    </location>
</feature>
<dbReference type="InterPro" id="IPR012750">
    <property type="entry name" value="ECA_WecA-rel"/>
</dbReference>
<feature type="transmembrane region" description="Helical" evidence="12">
    <location>
        <begin position="225"/>
        <end position="244"/>
    </location>
</feature>
<keyword evidence="8 12" id="KW-0448">Lipopolysaccharide biosynthesis</keyword>
<keyword evidence="3 12" id="KW-0997">Cell inner membrane</keyword>
<dbReference type="InterPro" id="IPR000715">
    <property type="entry name" value="Glycosyl_transferase_4"/>
</dbReference>
<evidence type="ECO:0000256" key="4">
    <source>
        <dbReference type="ARBA" id="ARBA00022676"/>
    </source>
</evidence>
<proteinExistence type="inferred from homology"/>
<feature type="transmembrane region" description="Helical" evidence="12">
    <location>
        <begin position="303"/>
        <end position="323"/>
    </location>
</feature>
<evidence type="ECO:0000313" key="13">
    <source>
        <dbReference type="EMBL" id="MEL0630286.1"/>
    </source>
</evidence>
<dbReference type="NCBIfam" id="TIGR02380">
    <property type="entry name" value="ECA_wecA"/>
    <property type="match status" value="1"/>
</dbReference>
<comment type="caution">
    <text evidence="13">The sequence shown here is derived from an EMBL/GenBank/DDBJ whole genome shotgun (WGS) entry which is preliminary data.</text>
</comment>
<feature type="transmembrane region" description="Helical" evidence="12">
    <location>
        <begin position="51"/>
        <end position="69"/>
    </location>
</feature>
<feature type="transmembrane region" description="Helical" evidence="12">
    <location>
        <begin position="106"/>
        <end position="124"/>
    </location>
</feature>
<evidence type="ECO:0000256" key="12">
    <source>
        <dbReference type="HAMAP-Rule" id="MF_02030"/>
    </source>
</evidence>
<evidence type="ECO:0000256" key="5">
    <source>
        <dbReference type="ARBA" id="ARBA00022679"/>
    </source>
</evidence>
<comment type="similarity">
    <text evidence="12">Belongs to the glycosyltransferase 4 family. WecA subfamily.</text>
</comment>
<keyword evidence="10 12" id="KW-0472">Membrane</keyword>
<keyword evidence="4 12" id="KW-0328">Glycosyltransferase</keyword>
<evidence type="ECO:0000256" key="2">
    <source>
        <dbReference type="ARBA" id="ARBA00022475"/>
    </source>
</evidence>
<dbReference type="PANTHER" id="PTHR22926:SF3">
    <property type="entry name" value="UNDECAPRENYL-PHOSPHATE ALPHA-N-ACETYLGLUCOSAMINYL 1-PHOSPHATE TRANSFERASE"/>
    <property type="match status" value="1"/>
</dbReference>
<gene>
    <name evidence="12 13" type="primary">wecA</name>
    <name evidence="13" type="ORF">V6256_11775</name>
</gene>
<feature type="transmembrane region" description="Helical" evidence="12">
    <location>
        <begin position="250"/>
        <end position="271"/>
    </location>
</feature>
<keyword evidence="5 12" id="KW-0808">Transferase</keyword>
<comment type="catalytic activity">
    <reaction evidence="12">
        <text>di-trans,octa-cis-undecaprenyl phosphate + UDP-N-acetyl-alpha-D-glucosamine = N-acetyl-alpha-D-glucosaminyl-di-trans,octa-cis-undecaprenyl diphosphate + UMP</text>
        <dbReference type="Rhea" id="RHEA:28090"/>
        <dbReference type="ChEBI" id="CHEBI:57705"/>
        <dbReference type="ChEBI" id="CHEBI:57865"/>
        <dbReference type="ChEBI" id="CHEBI:60392"/>
        <dbReference type="ChEBI" id="CHEBI:62959"/>
        <dbReference type="EC" id="2.7.8.33"/>
    </reaction>
</comment>
<keyword evidence="9 12" id="KW-1133">Transmembrane helix</keyword>
<evidence type="ECO:0000256" key="1">
    <source>
        <dbReference type="ARBA" id="ARBA00004651"/>
    </source>
</evidence>
<accession>A0ABU9GSQ4</accession>
<evidence type="ECO:0000256" key="3">
    <source>
        <dbReference type="ARBA" id="ARBA00022519"/>
    </source>
</evidence>
<evidence type="ECO:0000256" key="7">
    <source>
        <dbReference type="ARBA" id="ARBA00022842"/>
    </source>
</evidence>
<name>A0ABU9GSQ4_9GAMM</name>
<keyword evidence="11 12" id="KW-0464">Manganese</keyword>
<comment type="cofactor">
    <cofactor evidence="12">
        <name>Mg(2+)</name>
        <dbReference type="ChEBI" id="CHEBI:18420"/>
    </cofactor>
</comment>
<evidence type="ECO:0000256" key="9">
    <source>
        <dbReference type="ARBA" id="ARBA00022989"/>
    </source>
</evidence>
<dbReference type="PANTHER" id="PTHR22926">
    <property type="entry name" value="PHOSPHO-N-ACETYLMURAMOYL-PENTAPEPTIDE-TRANSFERASE"/>
    <property type="match status" value="1"/>
</dbReference>
<keyword evidence="6 12" id="KW-0812">Transmembrane</keyword>
<feature type="transmembrane region" description="Helical" evidence="12">
    <location>
        <begin position="329"/>
        <end position="349"/>
    </location>
</feature>